<reference evidence="4" key="1">
    <citation type="submission" date="2015-07" db="EMBL/GenBank/DDBJ databases">
        <title>Near-Complete Genome Sequence of the Cellulolytic Bacterium Bacteroides (Pseudobacteroides) cellulosolvens ATCC 35603.</title>
        <authorList>
            <person name="Dassa B."/>
            <person name="Utturkar S.M."/>
            <person name="Klingeman D.M."/>
            <person name="Hurt R.A."/>
            <person name="Keller M."/>
            <person name="Xu J."/>
            <person name="Reddy Y.H.K."/>
            <person name="Borovok I."/>
            <person name="Grinberg I.R."/>
            <person name="Lamed R."/>
            <person name="Zhivin O."/>
            <person name="Bayer E.A."/>
            <person name="Brown S.D."/>
        </authorList>
    </citation>
    <scope>NUCLEOTIDE SEQUENCE [LARGE SCALE GENOMIC DNA]</scope>
    <source>
        <strain evidence="4">DSM 2933</strain>
    </source>
</reference>
<dbReference type="InterPro" id="IPR013766">
    <property type="entry name" value="Thioredoxin_domain"/>
</dbReference>
<feature type="region of interest" description="Disordered" evidence="1">
    <location>
        <begin position="34"/>
        <end position="57"/>
    </location>
</feature>
<dbReference type="STRING" id="398512.Bccel_1536"/>
<feature type="domain" description="Thioredoxin" evidence="2">
    <location>
        <begin position="57"/>
        <end position="195"/>
    </location>
</feature>
<dbReference type="GO" id="GO:0016209">
    <property type="term" value="F:antioxidant activity"/>
    <property type="evidence" value="ECO:0007669"/>
    <property type="project" value="InterPro"/>
</dbReference>
<dbReference type="PANTHER" id="PTHR42852:SF13">
    <property type="entry name" value="PROTEIN DIPZ"/>
    <property type="match status" value="1"/>
</dbReference>
<sequence length="195" mass="21902" precursor="true">MKKNLVIILLAALAVVLAILGIFSFKGSNKSNNDIPSNTTSNVTSLPSNSSASDSNSESLKMASDFTLTDLNGKQVTLSELKGKNVFLNFFTTWCAPCKKELPEIQKIEKEYKDKDLLVYLIDLGEDENTVKEFMKKNNYTFNVLMDTNSDVGNLYRTTEIPTSLFINKEGKIVQRHSGLMTYEMVKGFVEKLYK</sequence>
<dbReference type="InterPro" id="IPR000866">
    <property type="entry name" value="AhpC/TSA"/>
</dbReference>
<dbReference type="GO" id="GO:0016491">
    <property type="term" value="F:oxidoreductase activity"/>
    <property type="evidence" value="ECO:0007669"/>
    <property type="project" value="InterPro"/>
</dbReference>
<protein>
    <submittedName>
        <fullName evidence="3">Alkyl hydroperoxide reductase/ Thiol specific antioxidant/ Mal allergen</fullName>
    </submittedName>
</protein>
<name>A0A0L6JKH0_9FIRM</name>
<dbReference type="OrthoDB" id="9809733at2"/>
<dbReference type="PANTHER" id="PTHR42852">
    <property type="entry name" value="THIOL:DISULFIDE INTERCHANGE PROTEIN DSBE"/>
    <property type="match status" value="1"/>
</dbReference>
<dbReference type="InterPro" id="IPR036249">
    <property type="entry name" value="Thioredoxin-like_sf"/>
</dbReference>
<dbReference type="InterPro" id="IPR050553">
    <property type="entry name" value="Thioredoxin_ResA/DsbE_sf"/>
</dbReference>
<dbReference type="RefSeq" id="WP_036942317.1">
    <property type="nucleotide sequence ID" value="NZ_JQKC01000018.1"/>
</dbReference>
<proteinExistence type="predicted"/>
<evidence type="ECO:0000256" key="1">
    <source>
        <dbReference type="SAM" id="MobiDB-lite"/>
    </source>
</evidence>
<dbReference type="Proteomes" id="UP000036923">
    <property type="component" value="Unassembled WGS sequence"/>
</dbReference>
<dbReference type="Gene3D" id="3.40.30.10">
    <property type="entry name" value="Glutaredoxin"/>
    <property type="match status" value="1"/>
</dbReference>
<dbReference type="CDD" id="cd02966">
    <property type="entry name" value="TlpA_like_family"/>
    <property type="match status" value="1"/>
</dbReference>
<dbReference type="PROSITE" id="PS51352">
    <property type="entry name" value="THIOREDOXIN_2"/>
    <property type="match status" value="1"/>
</dbReference>
<dbReference type="AlphaFoldDB" id="A0A0L6JKH0"/>
<evidence type="ECO:0000313" key="3">
    <source>
        <dbReference type="EMBL" id="KNY26274.1"/>
    </source>
</evidence>
<comment type="caution">
    <text evidence="3">The sequence shown here is derived from an EMBL/GenBank/DDBJ whole genome shotgun (WGS) entry which is preliminary data.</text>
</comment>
<feature type="compositionally biased region" description="Low complexity" evidence="1">
    <location>
        <begin position="45"/>
        <end position="57"/>
    </location>
</feature>
<gene>
    <name evidence="3" type="ORF">Bccel_1536</name>
</gene>
<feature type="compositionally biased region" description="Polar residues" evidence="1">
    <location>
        <begin position="34"/>
        <end position="44"/>
    </location>
</feature>
<dbReference type="SUPFAM" id="SSF52833">
    <property type="entry name" value="Thioredoxin-like"/>
    <property type="match status" value="1"/>
</dbReference>
<dbReference type="InterPro" id="IPR017937">
    <property type="entry name" value="Thioredoxin_CS"/>
</dbReference>
<dbReference type="EMBL" id="LGTC01000001">
    <property type="protein sequence ID" value="KNY26274.1"/>
    <property type="molecule type" value="Genomic_DNA"/>
</dbReference>
<evidence type="ECO:0000259" key="2">
    <source>
        <dbReference type="PROSITE" id="PS51352"/>
    </source>
</evidence>
<organism evidence="3 4">
    <name type="scientific">Pseudobacteroides cellulosolvens ATCC 35603 = DSM 2933</name>
    <dbReference type="NCBI Taxonomy" id="398512"/>
    <lineage>
        <taxon>Bacteria</taxon>
        <taxon>Bacillati</taxon>
        <taxon>Bacillota</taxon>
        <taxon>Clostridia</taxon>
        <taxon>Eubacteriales</taxon>
        <taxon>Oscillospiraceae</taxon>
        <taxon>Pseudobacteroides</taxon>
    </lineage>
</organism>
<dbReference type="Pfam" id="PF00578">
    <property type="entry name" value="AhpC-TSA"/>
    <property type="match status" value="1"/>
</dbReference>
<dbReference type="PROSITE" id="PS00194">
    <property type="entry name" value="THIOREDOXIN_1"/>
    <property type="match status" value="1"/>
</dbReference>
<accession>A0A0L6JKH0</accession>
<evidence type="ECO:0000313" key="4">
    <source>
        <dbReference type="Proteomes" id="UP000036923"/>
    </source>
</evidence>
<dbReference type="eggNOG" id="COG0526">
    <property type="taxonomic scope" value="Bacteria"/>
</dbReference>
<keyword evidence="4" id="KW-1185">Reference proteome</keyword>